<dbReference type="GO" id="GO:0005506">
    <property type="term" value="F:iron ion binding"/>
    <property type="evidence" value="ECO:0007669"/>
    <property type="project" value="InterPro"/>
</dbReference>
<evidence type="ECO:0000256" key="3">
    <source>
        <dbReference type="ARBA" id="ARBA00022617"/>
    </source>
</evidence>
<keyword evidence="6" id="KW-1133">Transmembrane helix</keyword>
<dbReference type="InterPro" id="IPR017972">
    <property type="entry name" value="Cyt_P450_CS"/>
</dbReference>
<keyword evidence="7 12" id="KW-0560">Oxidoreductase</keyword>
<keyword evidence="4" id="KW-0812">Transmembrane</keyword>
<evidence type="ECO:0000256" key="6">
    <source>
        <dbReference type="ARBA" id="ARBA00022989"/>
    </source>
</evidence>
<dbReference type="AlphaFoldDB" id="A0A2U1N2X6"/>
<evidence type="ECO:0000256" key="8">
    <source>
        <dbReference type="ARBA" id="ARBA00023004"/>
    </source>
</evidence>
<dbReference type="InterPro" id="IPR050665">
    <property type="entry name" value="Cytochrome_P450_Monooxygen"/>
</dbReference>
<dbReference type="PANTHER" id="PTHR24282">
    <property type="entry name" value="CYTOCHROME P450 FAMILY MEMBER"/>
    <property type="match status" value="1"/>
</dbReference>
<comment type="subcellular location">
    <subcellularLocation>
        <location evidence="1">Membrane</location>
    </subcellularLocation>
</comment>
<evidence type="ECO:0000256" key="7">
    <source>
        <dbReference type="ARBA" id="ARBA00023002"/>
    </source>
</evidence>
<dbReference type="PANTHER" id="PTHR24282:SF176">
    <property type="entry name" value="CYTOCHROME P450-RELATED"/>
    <property type="match status" value="1"/>
</dbReference>
<feature type="binding site" description="axial binding residue" evidence="11">
    <location>
        <position position="465"/>
    </location>
    <ligand>
        <name>heme</name>
        <dbReference type="ChEBI" id="CHEBI:30413"/>
    </ligand>
    <ligandPart>
        <name>Fe</name>
        <dbReference type="ChEBI" id="CHEBI:18248"/>
    </ligandPart>
</feature>
<dbReference type="EMBL" id="PKPP01003746">
    <property type="protein sequence ID" value="PWA67880.1"/>
    <property type="molecule type" value="Genomic_DNA"/>
</dbReference>
<sequence>MEMMGQYMWVARWCGLSMVMMVPWKMLEFAWLKPKRLEKYLRQQGLNGTTYKLPFGDTKEILHTTKQDPMNLSDDIMPRVMPFVHRGIQDYGKIFFSWLGPMPTVYIINPEVVREVLSRMNEFQKPKKNSHYIKILSTGVIEYEGDKWSKHRKILNPTFHAEKLKLMAPAMCLSCCEMIKKWEMLFLNEKSIELDVFPHLQTLTGDVISRTAFGSSYEEGVRIFDLQNELGSILMHAIQSLYIPGSRFIPNGRNKRMEEIDQEVKALIRCMIDNRMTAMEAGETGHDDLLGIMLKSNYNEIQKTGNKRSGMSIDEIIEECKLFYFAGHETVANLLVWTMILLSRYPEWQELAREEAYQVFGNNQPDIDGLNRLKILNVILLEVLRLYPGVSALYRMSTKETRVGGINLPEGTLIIMPILALHHDLDTWGEDALEFNPQRFSHGVSNAASNGQVSYFPFGGGPRICIGQNFAMLEAKIALVMILQRFSFVLSPSYSHAPQSIITLQPQFGAHLILGKLRPTQETNHARE</sequence>
<keyword evidence="5 11" id="KW-0479">Metal-binding</keyword>
<dbReference type="GO" id="GO:0004497">
    <property type="term" value="F:monooxygenase activity"/>
    <property type="evidence" value="ECO:0007669"/>
    <property type="project" value="UniProtKB-KW"/>
</dbReference>
<dbReference type="FunFam" id="1.10.630.10:FF:000029">
    <property type="entry name" value="Cytochrome P450 734A1"/>
    <property type="match status" value="1"/>
</dbReference>
<organism evidence="13 14">
    <name type="scientific">Artemisia annua</name>
    <name type="common">Sweet wormwood</name>
    <dbReference type="NCBI Taxonomy" id="35608"/>
    <lineage>
        <taxon>Eukaryota</taxon>
        <taxon>Viridiplantae</taxon>
        <taxon>Streptophyta</taxon>
        <taxon>Embryophyta</taxon>
        <taxon>Tracheophyta</taxon>
        <taxon>Spermatophyta</taxon>
        <taxon>Magnoliopsida</taxon>
        <taxon>eudicotyledons</taxon>
        <taxon>Gunneridae</taxon>
        <taxon>Pentapetalae</taxon>
        <taxon>asterids</taxon>
        <taxon>campanulids</taxon>
        <taxon>Asterales</taxon>
        <taxon>Asteraceae</taxon>
        <taxon>Asteroideae</taxon>
        <taxon>Anthemideae</taxon>
        <taxon>Artemisiinae</taxon>
        <taxon>Artemisia</taxon>
    </lineage>
</organism>
<dbReference type="InterPro" id="IPR036396">
    <property type="entry name" value="Cyt_P450_sf"/>
</dbReference>
<evidence type="ECO:0000256" key="12">
    <source>
        <dbReference type="RuleBase" id="RU000461"/>
    </source>
</evidence>
<dbReference type="PROSITE" id="PS00086">
    <property type="entry name" value="CYTOCHROME_P450"/>
    <property type="match status" value="1"/>
</dbReference>
<dbReference type="OrthoDB" id="1470350at2759"/>
<dbReference type="InterPro" id="IPR002401">
    <property type="entry name" value="Cyt_P450_E_grp-I"/>
</dbReference>
<dbReference type="InterPro" id="IPR001128">
    <property type="entry name" value="Cyt_P450"/>
</dbReference>
<comment type="similarity">
    <text evidence="2 12">Belongs to the cytochrome P450 family.</text>
</comment>
<dbReference type="Pfam" id="PF00067">
    <property type="entry name" value="p450"/>
    <property type="match status" value="1"/>
</dbReference>
<dbReference type="GO" id="GO:0020037">
    <property type="term" value="F:heme binding"/>
    <property type="evidence" value="ECO:0007669"/>
    <property type="project" value="InterPro"/>
</dbReference>
<proteinExistence type="inferred from homology"/>
<dbReference type="SUPFAM" id="SSF48264">
    <property type="entry name" value="Cytochrome P450"/>
    <property type="match status" value="1"/>
</dbReference>
<dbReference type="PRINTS" id="PR00463">
    <property type="entry name" value="EP450I"/>
</dbReference>
<dbReference type="Proteomes" id="UP000245207">
    <property type="component" value="Unassembled WGS sequence"/>
</dbReference>
<keyword evidence="14" id="KW-1185">Reference proteome</keyword>
<evidence type="ECO:0000256" key="1">
    <source>
        <dbReference type="ARBA" id="ARBA00004370"/>
    </source>
</evidence>
<dbReference type="Gene3D" id="1.10.630.10">
    <property type="entry name" value="Cytochrome P450"/>
    <property type="match status" value="1"/>
</dbReference>
<evidence type="ECO:0000256" key="11">
    <source>
        <dbReference type="PIRSR" id="PIRSR602401-1"/>
    </source>
</evidence>
<evidence type="ECO:0000256" key="9">
    <source>
        <dbReference type="ARBA" id="ARBA00023033"/>
    </source>
</evidence>
<name>A0A2U1N2X6_ARTAN</name>
<comment type="cofactor">
    <cofactor evidence="11">
        <name>heme</name>
        <dbReference type="ChEBI" id="CHEBI:30413"/>
    </cofactor>
</comment>
<evidence type="ECO:0000256" key="10">
    <source>
        <dbReference type="ARBA" id="ARBA00023136"/>
    </source>
</evidence>
<accession>A0A2U1N2X6</accession>
<dbReference type="GO" id="GO:0016020">
    <property type="term" value="C:membrane"/>
    <property type="evidence" value="ECO:0007669"/>
    <property type="project" value="UniProtKB-SubCell"/>
</dbReference>
<evidence type="ECO:0000313" key="13">
    <source>
        <dbReference type="EMBL" id="PWA67880.1"/>
    </source>
</evidence>
<evidence type="ECO:0000256" key="4">
    <source>
        <dbReference type="ARBA" id="ARBA00022692"/>
    </source>
</evidence>
<keyword evidence="9 12" id="KW-0503">Monooxygenase</keyword>
<evidence type="ECO:0000256" key="2">
    <source>
        <dbReference type="ARBA" id="ARBA00010617"/>
    </source>
</evidence>
<keyword evidence="10" id="KW-0472">Membrane</keyword>
<evidence type="ECO:0000313" key="14">
    <source>
        <dbReference type="Proteomes" id="UP000245207"/>
    </source>
</evidence>
<reference evidence="13 14" key="1">
    <citation type="journal article" date="2018" name="Mol. Plant">
        <title>The genome of Artemisia annua provides insight into the evolution of Asteraceae family and artemisinin biosynthesis.</title>
        <authorList>
            <person name="Shen Q."/>
            <person name="Zhang L."/>
            <person name="Liao Z."/>
            <person name="Wang S."/>
            <person name="Yan T."/>
            <person name="Shi P."/>
            <person name="Liu M."/>
            <person name="Fu X."/>
            <person name="Pan Q."/>
            <person name="Wang Y."/>
            <person name="Lv Z."/>
            <person name="Lu X."/>
            <person name="Zhang F."/>
            <person name="Jiang W."/>
            <person name="Ma Y."/>
            <person name="Chen M."/>
            <person name="Hao X."/>
            <person name="Li L."/>
            <person name="Tang Y."/>
            <person name="Lv G."/>
            <person name="Zhou Y."/>
            <person name="Sun X."/>
            <person name="Brodelius P.E."/>
            <person name="Rose J.K.C."/>
            <person name="Tang K."/>
        </authorList>
    </citation>
    <scope>NUCLEOTIDE SEQUENCE [LARGE SCALE GENOMIC DNA]</scope>
    <source>
        <strain evidence="14">cv. Huhao1</strain>
        <tissue evidence="13">Leaf</tissue>
    </source>
</reference>
<dbReference type="PRINTS" id="PR00385">
    <property type="entry name" value="P450"/>
</dbReference>
<dbReference type="GO" id="GO:0016705">
    <property type="term" value="F:oxidoreductase activity, acting on paired donors, with incorporation or reduction of molecular oxygen"/>
    <property type="evidence" value="ECO:0007669"/>
    <property type="project" value="InterPro"/>
</dbReference>
<protein>
    <submittedName>
        <fullName evidence="13">Cytochrome P450</fullName>
    </submittedName>
</protein>
<dbReference type="STRING" id="35608.A0A2U1N2X6"/>
<keyword evidence="3 11" id="KW-0349">Heme</keyword>
<comment type="caution">
    <text evidence="13">The sequence shown here is derived from an EMBL/GenBank/DDBJ whole genome shotgun (WGS) entry which is preliminary data.</text>
</comment>
<evidence type="ECO:0000256" key="5">
    <source>
        <dbReference type="ARBA" id="ARBA00022723"/>
    </source>
</evidence>
<keyword evidence="8 11" id="KW-0408">Iron</keyword>
<gene>
    <name evidence="13" type="ORF">CTI12_AA313060</name>
</gene>